<organism evidence="1 2">
    <name type="scientific">Butyrivibrio proteoclasticus</name>
    <dbReference type="NCBI Taxonomy" id="43305"/>
    <lineage>
        <taxon>Bacteria</taxon>
        <taxon>Bacillati</taxon>
        <taxon>Bacillota</taxon>
        <taxon>Clostridia</taxon>
        <taxon>Lachnospirales</taxon>
        <taxon>Lachnospiraceae</taxon>
        <taxon>Butyrivibrio</taxon>
    </lineage>
</organism>
<gene>
    <name evidence="1" type="ORF">SAMN04487928_13925</name>
</gene>
<dbReference type="EMBL" id="FOXO01000039">
    <property type="protein sequence ID" value="SFQ37683.1"/>
    <property type="molecule type" value="Genomic_DNA"/>
</dbReference>
<evidence type="ECO:0000313" key="1">
    <source>
        <dbReference type="EMBL" id="SFQ37683.1"/>
    </source>
</evidence>
<dbReference type="RefSeq" id="WP_074891611.1">
    <property type="nucleotide sequence ID" value="NZ_FOXO01000039.1"/>
</dbReference>
<dbReference type="AlphaFoldDB" id="A0A1I5Y0G7"/>
<protein>
    <submittedName>
        <fullName evidence="1">Uncharacterized protein</fullName>
    </submittedName>
</protein>
<reference evidence="2" key="1">
    <citation type="submission" date="2016-10" db="EMBL/GenBank/DDBJ databases">
        <authorList>
            <person name="Varghese N."/>
            <person name="Submissions S."/>
        </authorList>
    </citation>
    <scope>NUCLEOTIDE SEQUENCE [LARGE SCALE GENOMIC DNA]</scope>
    <source>
        <strain evidence="2">P18</strain>
    </source>
</reference>
<name>A0A1I5Y0G7_9FIRM</name>
<accession>A0A1I5Y0G7</accession>
<dbReference type="OrthoDB" id="510867at2"/>
<proteinExistence type="predicted"/>
<sequence>MLLYHYFDKKTGPFRNLSDLSEEEAKKLLLTIKAEKPETMCAKRQDSYIADRRRFEEILRTEFRKKGGKIEREAPHYLVIGECPWLQSWFEDCDHIVIDTADLDLSTVSFTYGDSHPTFSDRVNDGKEYRKKLYTYDEIIGVIKKYGLPQDWNPDGEYGPERYVEAHVWSDRGIKK</sequence>
<keyword evidence="2" id="KW-1185">Reference proteome</keyword>
<evidence type="ECO:0000313" key="2">
    <source>
        <dbReference type="Proteomes" id="UP000182624"/>
    </source>
</evidence>
<dbReference type="Proteomes" id="UP000182624">
    <property type="component" value="Unassembled WGS sequence"/>
</dbReference>